<dbReference type="AlphaFoldDB" id="A0A0G4EDH3"/>
<dbReference type="EMBL" id="CDMY01000176">
    <property type="protein sequence ID" value="CEL93549.1"/>
    <property type="molecule type" value="Genomic_DNA"/>
</dbReference>
<dbReference type="VEuPathDB" id="CryptoDB:Vbra_11259"/>
<reference evidence="1 2" key="1">
    <citation type="submission" date="2014-11" db="EMBL/GenBank/DDBJ databases">
        <authorList>
            <person name="Zhu J."/>
            <person name="Qi W."/>
            <person name="Song R."/>
        </authorList>
    </citation>
    <scope>NUCLEOTIDE SEQUENCE [LARGE SCALE GENOMIC DNA]</scope>
</reference>
<evidence type="ECO:0000313" key="1">
    <source>
        <dbReference type="EMBL" id="CEL93549.1"/>
    </source>
</evidence>
<evidence type="ECO:0000313" key="2">
    <source>
        <dbReference type="Proteomes" id="UP000041254"/>
    </source>
</evidence>
<accession>A0A0G4EDH3</accession>
<protein>
    <submittedName>
        <fullName evidence="1">Uncharacterized protein</fullName>
    </submittedName>
</protein>
<gene>
    <name evidence="1" type="ORF">Vbra_11259</name>
</gene>
<name>A0A0G4EDH3_VITBC</name>
<proteinExistence type="predicted"/>
<sequence length="235" mass="26607">MRLGGGPPRLSTSCSGLHPFPRIALTMKLTFCAFAAITVVAQGRQLSSRNSTATMKENWQKFIKRSLLESIKNGELCIYTYHWDPAEYGTYTDSVDWTLQCPAASRIHWKRNRTPYTLDDFTCLVPKTMDSWVGGRLVDQSCKAPPHCRLESFFVIRRQTGLLPRQARHEDKKGDFLYSHLVLKFEPQLNPVSGETAKPRDTFEAVTVWGRELIKSPSAFCTLQGKDSHPSPDNV</sequence>
<dbReference type="Proteomes" id="UP000041254">
    <property type="component" value="Unassembled WGS sequence"/>
</dbReference>
<organism evidence="1 2">
    <name type="scientific">Vitrella brassicaformis (strain CCMP3155)</name>
    <dbReference type="NCBI Taxonomy" id="1169540"/>
    <lineage>
        <taxon>Eukaryota</taxon>
        <taxon>Sar</taxon>
        <taxon>Alveolata</taxon>
        <taxon>Colpodellida</taxon>
        <taxon>Vitrellaceae</taxon>
        <taxon>Vitrella</taxon>
    </lineage>
</organism>
<keyword evidence="2" id="KW-1185">Reference proteome</keyword>
<dbReference type="InParanoid" id="A0A0G4EDH3"/>